<sequence length="364" mass="40086">MKTITVLLICILSVLLHTPASAQSSFTKVDQWLEANTPAMGGRAILMIYKDGKIVYSHAENEMSRKQQMVNKFIARRSGKQANTDDFTTTSRQMIASCSKWLSAALIMTFVDEGKLQLTDTVGKFLPILTQNGKGNITISQCLSHTTGIKPVSLKDDLAAMKKMNGMDEAIAAISVLPMEGEPGKVFHYSNAGLQIAGAVIEKISGKSFETLFAERIARPLGMKNTDFGKGKLALPAGGASSTPEDYIHFLVMILNKGVYEGKRILSEKAITEMQINRIGKDVKLAYSPTEAGNFGYGYGEWVMETSTATQLTKAVTSPGLFGSFPWVDNEKKYCAFLMCFYIKNDGRHERYKELKQLVDEAIK</sequence>
<keyword evidence="4" id="KW-1185">Reference proteome</keyword>
<feature type="signal peptide" evidence="1">
    <location>
        <begin position="1"/>
        <end position="22"/>
    </location>
</feature>
<dbReference type="PANTHER" id="PTHR43283">
    <property type="entry name" value="BETA-LACTAMASE-RELATED"/>
    <property type="match status" value="1"/>
</dbReference>
<feature type="chain" id="PRO_5020941868" evidence="1">
    <location>
        <begin position="23"/>
        <end position="364"/>
    </location>
</feature>
<evidence type="ECO:0000313" key="3">
    <source>
        <dbReference type="EMBL" id="RXK86974.1"/>
    </source>
</evidence>
<evidence type="ECO:0000259" key="2">
    <source>
        <dbReference type="Pfam" id="PF00144"/>
    </source>
</evidence>
<feature type="domain" description="Beta-lactamase-related" evidence="2">
    <location>
        <begin position="45"/>
        <end position="340"/>
    </location>
</feature>
<keyword evidence="1" id="KW-0732">Signal</keyword>
<dbReference type="GO" id="GO:0016787">
    <property type="term" value="F:hydrolase activity"/>
    <property type="evidence" value="ECO:0007669"/>
    <property type="project" value="UniProtKB-KW"/>
</dbReference>
<name>A0A4Q1DBW2_9BACT</name>
<dbReference type="SUPFAM" id="SSF56601">
    <property type="entry name" value="beta-lactamase/transpeptidase-like"/>
    <property type="match status" value="1"/>
</dbReference>
<dbReference type="PANTHER" id="PTHR43283:SF3">
    <property type="entry name" value="BETA-LACTAMASE FAMILY PROTEIN (AFU_ORTHOLOGUE AFUA_5G07500)"/>
    <property type="match status" value="1"/>
</dbReference>
<evidence type="ECO:0000256" key="1">
    <source>
        <dbReference type="SAM" id="SignalP"/>
    </source>
</evidence>
<dbReference type="OrthoDB" id="2247630at2"/>
<dbReference type="EMBL" id="SDHZ01000001">
    <property type="protein sequence ID" value="RXK86974.1"/>
    <property type="molecule type" value="Genomic_DNA"/>
</dbReference>
<protein>
    <submittedName>
        <fullName evidence="3">Class A beta-lactamase-related serine hydrolase</fullName>
    </submittedName>
</protein>
<reference evidence="3 4" key="1">
    <citation type="submission" date="2019-01" db="EMBL/GenBank/DDBJ databases">
        <title>Filimonas sp. strain TTM-71.</title>
        <authorList>
            <person name="Chen W.-M."/>
        </authorList>
    </citation>
    <scope>NUCLEOTIDE SEQUENCE [LARGE SCALE GENOMIC DNA]</scope>
    <source>
        <strain evidence="3 4">TTM-71</strain>
    </source>
</reference>
<gene>
    <name evidence="3" type="ORF">ESB13_09375</name>
</gene>
<dbReference type="Pfam" id="PF00144">
    <property type="entry name" value="Beta-lactamase"/>
    <property type="match status" value="1"/>
</dbReference>
<dbReference type="InterPro" id="IPR012338">
    <property type="entry name" value="Beta-lactam/transpept-like"/>
</dbReference>
<dbReference type="RefSeq" id="WP_129002723.1">
    <property type="nucleotide sequence ID" value="NZ_SDHZ01000001.1"/>
</dbReference>
<dbReference type="AlphaFoldDB" id="A0A4Q1DBW2"/>
<dbReference type="InterPro" id="IPR050789">
    <property type="entry name" value="Diverse_Enzym_Activities"/>
</dbReference>
<keyword evidence="3" id="KW-0378">Hydrolase</keyword>
<proteinExistence type="predicted"/>
<dbReference type="Gene3D" id="3.40.710.10">
    <property type="entry name" value="DD-peptidase/beta-lactamase superfamily"/>
    <property type="match status" value="1"/>
</dbReference>
<dbReference type="Proteomes" id="UP000290545">
    <property type="component" value="Unassembled WGS sequence"/>
</dbReference>
<accession>A0A4Q1DBW2</accession>
<evidence type="ECO:0000313" key="4">
    <source>
        <dbReference type="Proteomes" id="UP000290545"/>
    </source>
</evidence>
<dbReference type="InterPro" id="IPR001466">
    <property type="entry name" value="Beta-lactam-related"/>
</dbReference>
<organism evidence="3 4">
    <name type="scientific">Filimonas effusa</name>
    <dbReference type="NCBI Taxonomy" id="2508721"/>
    <lineage>
        <taxon>Bacteria</taxon>
        <taxon>Pseudomonadati</taxon>
        <taxon>Bacteroidota</taxon>
        <taxon>Chitinophagia</taxon>
        <taxon>Chitinophagales</taxon>
        <taxon>Chitinophagaceae</taxon>
        <taxon>Filimonas</taxon>
    </lineage>
</organism>
<comment type="caution">
    <text evidence="3">The sequence shown here is derived from an EMBL/GenBank/DDBJ whole genome shotgun (WGS) entry which is preliminary data.</text>
</comment>